<accession>A0A6A5WB04</accession>
<keyword evidence="2" id="KW-1185">Reference proteome</keyword>
<evidence type="ECO:0000313" key="1">
    <source>
        <dbReference type="EMBL" id="KAF1997959.1"/>
    </source>
</evidence>
<dbReference type="AlphaFoldDB" id="A0A6A5WB04"/>
<proteinExistence type="predicted"/>
<organism evidence="1 2">
    <name type="scientific">Amniculicola lignicola CBS 123094</name>
    <dbReference type="NCBI Taxonomy" id="1392246"/>
    <lineage>
        <taxon>Eukaryota</taxon>
        <taxon>Fungi</taxon>
        <taxon>Dikarya</taxon>
        <taxon>Ascomycota</taxon>
        <taxon>Pezizomycotina</taxon>
        <taxon>Dothideomycetes</taxon>
        <taxon>Pleosporomycetidae</taxon>
        <taxon>Pleosporales</taxon>
        <taxon>Amniculicolaceae</taxon>
        <taxon>Amniculicola</taxon>
    </lineage>
</organism>
<gene>
    <name evidence="1" type="ORF">P154DRAFT_270959</name>
</gene>
<reference evidence="1" key="1">
    <citation type="journal article" date="2020" name="Stud. Mycol.">
        <title>101 Dothideomycetes genomes: a test case for predicting lifestyles and emergence of pathogens.</title>
        <authorList>
            <person name="Haridas S."/>
            <person name="Albert R."/>
            <person name="Binder M."/>
            <person name="Bloem J."/>
            <person name="Labutti K."/>
            <person name="Salamov A."/>
            <person name="Andreopoulos B."/>
            <person name="Baker S."/>
            <person name="Barry K."/>
            <person name="Bills G."/>
            <person name="Bluhm B."/>
            <person name="Cannon C."/>
            <person name="Castanera R."/>
            <person name="Culley D."/>
            <person name="Daum C."/>
            <person name="Ezra D."/>
            <person name="Gonzalez J."/>
            <person name="Henrissat B."/>
            <person name="Kuo A."/>
            <person name="Liang C."/>
            <person name="Lipzen A."/>
            <person name="Lutzoni F."/>
            <person name="Magnuson J."/>
            <person name="Mondo S."/>
            <person name="Nolan M."/>
            <person name="Ohm R."/>
            <person name="Pangilinan J."/>
            <person name="Park H.-J."/>
            <person name="Ramirez L."/>
            <person name="Alfaro M."/>
            <person name="Sun H."/>
            <person name="Tritt A."/>
            <person name="Yoshinaga Y."/>
            <person name="Zwiers L.-H."/>
            <person name="Turgeon B."/>
            <person name="Goodwin S."/>
            <person name="Spatafora J."/>
            <person name="Crous P."/>
            <person name="Grigoriev I."/>
        </authorList>
    </citation>
    <scope>NUCLEOTIDE SEQUENCE</scope>
    <source>
        <strain evidence="1">CBS 123094</strain>
    </source>
</reference>
<name>A0A6A5WB04_9PLEO</name>
<dbReference type="EMBL" id="ML977608">
    <property type="protein sequence ID" value="KAF1997959.1"/>
    <property type="molecule type" value="Genomic_DNA"/>
</dbReference>
<sequence>MSRRGACWPSPSDWAPRLLTAAWCNSEQKSRNTTFMVLTESGVTISVSALEHHPPSGRGVGCLCLARCDDSLHGRDALQMGNSPSAASRRRVFPCLKTIRWQWCGESITAPSQDTTSTSSGHQRAAKFVLFTIGELLFELSRSLIPLLASHGGPASGAGRREWHRIYSYRVFAPCRTLEHSTCLSGSRACRTEC</sequence>
<dbReference type="Proteomes" id="UP000799779">
    <property type="component" value="Unassembled WGS sequence"/>
</dbReference>
<protein>
    <submittedName>
        <fullName evidence="1">Uncharacterized protein</fullName>
    </submittedName>
</protein>
<evidence type="ECO:0000313" key="2">
    <source>
        <dbReference type="Proteomes" id="UP000799779"/>
    </source>
</evidence>